<dbReference type="InterPro" id="IPR002716">
    <property type="entry name" value="PIN_dom"/>
</dbReference>
<dbReference type="InterPro" id="IPR029060">
    <property type="entry name" value="PIN-like_dom_sf"/>
</dbReference>
<evidence type="ECO:0000313" key="2">
    <source>
        <dbReference type="EMBL" id="KKN44672.1"/>
    </source>
</evidence>
<dbReference type="Gene3D" id="3.40.50.1010">
    <property type="entry name" value="5'-nuclease"/>
    <property type="match status" value="1"/>
</dbReference>
<comment type="caution">
    <text evidence="2">The sequence shown here is derived from an EMBL/GenBank/DDBJ whole genome shotgun (WGS) entry which is preliminary data.</text>
</comment>
<protein>
    <recommendedName>
        <fullName evidence="1">PIN domain-containing protein</fullName>
    </recommendedName>
</protein>
<dbReference type="SMART" id="SM00670">
    <property type="entry name" value="PINc"/>
    <property type="match status" value="1"/>
</dbReference>
<proteinExistence type="predicted"/>
<feature type="domain" description="PIN" evidence="1">
    <location>
        <begin position="6"/>
        <end position="124"/>
    </location>
</feature>
<dbReference type="EMBL" id="LAZR01001437">
    <property type="protein sequence ID" value="KKN44672.1"/>
    <property type="molecule type" value="Genomic_DNA"/>
</dbReference>
<accession>A0A0F9R5V4</accession>
<dbReference type="AlphaFoldDB" id="A0A0F9R5V4"/>
<dbReference type="Pfam" id="PF18477">
    <property type="entry name" value="PIN_9"/>
    <property type="match status" value="1"/>
</dbReference>
<dbReference type="SUPFAM" id="SSF88723">
    <property type="entry name" value="PIN domain-like"/>
    <property type="match status" value="1"/>
</dbReference>
<gene>
    <name evidence="2" type="ORF">LCGC14_0690820</name>
</gene>
<dbReference type="InterPro" id="IPR041120">
    <property type="entry name" value="PIN_9"/>
</dbReference>
<reference evidence="2" key="1">
    <citation type="journal article" date="2015" name="Nature">
        <title>Complex archaea that bridge the gap between prokaryotes and eukaryotes.</title>
        <authorList>
            <person name="Spang A."/>
            <person name="Saw J.H."/>
            <person name="Jorgensen S.L."/>
            <person name="Zaremba-Niedzwiedzka K."/>
            <person name="Martijn J."/>
            <person name="Lind A.E."/>
            <person name="van Eijk R."/>
            <person name="Schleper C."/>
            <person name="Guy L."/>
            <person name="Ettema T.J."/>
        </authorList>
    </citation>
    <scope>NUCLEOTIDE SEQUENCE</scope>
</reference>
<evidence type="ECO:0000259" key="1">
    <source>
        <dbReference type="SMART" id="SM00670"/>
    </source>
</evidence>
<organism evidence="2">
    <name type="scientific">marine sediment metagenome</name>
    <dbReference type="NCBI Taxonomy" id="412755"/>
    <lineage>
        <taxon>unclassified sequences</taxon>
        <taxon>metagenomes</taxon>
        <taxon>ecological metagenomes</taxon>
    </lineage>
</organism>
<sequence>MKSKTNIIVIDSNFILLPFQFKIDYLSEIRNKIEGKLKFVIFQQIFDELEAKKRRERKATKYQRLLEAGLLFIENNKTKYNIEIVEEIKEDHETTDIFLLRKANELKREDRRIFLASNDSELRRSARKLGLNMIFLRQKHYLCVELT</sequence>
<name>A0A0F9R5V4_9ZZZZ</name>